<dbReference type="EMBL" id="MWUU01000002">
    <property type="protein sequence ID" value="PCF56725.1"/>
    <property type="molecule type" value="Genomic_DNA"/>
</dbReference>
<evidence type="ECO:0000259" key="8">
    <source>
        <dbReference type="Pfam" id="PF21317"/>
    </source>
</evidence>
<reference evidence="10 11" key="1">
    <citation type="journal article" date="2017" name="PLoS ONE">
        <title>Development of a real-time PCR for detection of Staphylococcus pseudintermedius using a novel automated comparison of whole-genome sequences.</title>
        <authorList>
            <person name="Verstappen K.M."/>
            <person name="Huijbregts L."/>
            <person name="Spaninks M."/>
            <person name="Wagenaar J.A."/>
            <person name="Fluit A.C."/>
            <person name="Duim B."/>
        </authorList>
    </citation>
    <scope>NUCLEOTIDE SEQUENCE [LARGE SCALE GENOMIC DNA]</scope>
    <source>
        <strain evidence="10 11">215070706401-1</strain>
    </source>
</reference>
<evidence type="ECO:0000256" key="6">
    <source>
        <dbReference type="RuleBase" id="RU003679"/>
    </source>
</evidence>
<dbReference type="GO" id="GO:0004565">
    <property type="term" value="F:beta-galactosidase activity"/>
    <property type="evidence" value="ECO:0007669"/>
    <property type="project" value="UniProtKB-EC"/>
</dbReference>
<keyword evidence="2 5" id="KW-0378">Hydrolase</keyword>
<evidence type="ECO:0000256" key="3">
    <source>
        <dbReference type="ARBA" id="ARBA00023295"/>
    </source>
</evidence>
<dbReference type="Gene3D" id="3.20.20.80">
    <property type="entry name" value="Glycosidases"/>
    <property type="match status" value="1"/>
</dbReference>
<dbReference type="InterPro" id="IPR008979">
    <property type="entry name" value="Galactose-bd-like_sf"/>
</dbReference>
<dbReference type="InterPro" id="IPR001944">
    <property type="entry name" value="Glycoside_Hdrlase_35"/>
</dbReference>
<dbReference type="InterPro" id="IPR048912">
    <property type="entry name" value="BetaGal1-like_ABD1"/>
</dbReference>
<dbReference type="RefSeq" id="WP_096591281.1">
    <property type="nucleotide sequence ID" value="NZ_MWUU01000002.1"/>
</dbReference>
<feature type="domain" description="Beta-galactosidase galactose-binding" evidence="9">
    <location>
        <begin position="506"/>
        <end position="564"/>
    </location>
</feature>
<dbReference type="PIRSF" id="PIRSF006336">
    <property type="entry name" value="B-gal"/>
    <property type="match status" value="1"/>
</dbReference>
<dbReference type="PANTHER" id="PTHR23421">
    <property type="entry name" value="BETA-GALACTOSIDASE RELATED"/>
    <property type="match status" value="1"/>
</dbReference>
<feature type="active site" description="Proton donor" evidence="4">
    <location>
        <position position="157"/>
    </location>
</feature>
<accession>A0A2A4GZD9</accession>
<proteinExistence type="inferred from homology"/>
<evidence type="ECO:0000256" key="1">
    <source>
        <dbReference type="ARBA" id="ARBA00009809"/>
    </source>
</evidence>
<feature type="domain" description="Glycoside hydrolase 35 catalytic" evidence="7">
    <location>
        <begin position="9"/>
        <end position="328"/>
    </location>
</feature>
<feature type="domain" description="Beta-galactosidase 1-like first all-beta" evidence="8">
    <location>
        <begin position="374"/>
        <end position="487"/>
    </location>
</feature>
<dbReference type="Pfam" id="PF21317">
    <property type="entry name" value="BetaGal_ABD_1"/>
    <property type="match status" value="1"/>
</dbReference>
<dbReference type="InterPro" id="IPR048913">
    <property type="entry name" value="BetaGal_gal-bd"/>
</dbReference>
<dbReference type="InterPro" id="IPR031330">
    <property type="entry name" value="Gly_Hdrlase_35_cat"/>
</dbReference>
<evidence type="ECO:0000259" key="7">
    <source>
        <dbReference type="Pfam" id="PF01301"/>
    </source>
</evidence>
<dbReference type="GO" id="GO:0005975">
    <property type="term" value="P:carbohydrate metabolic process"/>
    <property type="evidence" value="ECO:0007669"/>
    <property type="project" value="InterPro"/>
</dbReference>
<feature type="active site" description="Nucleophile" evidence="4">
    <location>
        <position position="239"/>
    </location>
</feature>
<keyword evidence="3 5" id="KW-0326">Glycosidase</keyword>
<dbReference type="PROSITE" id="PS01182">
    <property type="entry name" value="GLYCOSYL_HYDROL_F35"/>
    <property type="match status" value="1"/>
</dbReference>
<dbReference type="InterPro" id="IPR019801">
    <property type="entry name" value="Glyco_hydro_35_CS"/>
</dbReference>
<dbReference type="FunFam" id="3.20.20.80:FF:000116">
    <property type="entry name" value="Beta-galactosidase 3"/>
    <property type="match status" value="1"/>
</dbReference>
<organism evidence="10 11">
    <name type="scientific">Staphylococcus delphini</name>
    <dbReference type="NCBI Taxonomy" id="53344"/>
    <lineage>
        <taxon>Bacteria</taxon>
        <taxon>Bacillati</taxon>
        <taxon>Bacillota</taxon>
        <taxon>Bacilli</taxon>
        <taxon>Bacillales</taxon>
        <taxon>Staphylococcaceae</taxon>
        <taxon>Staphylococcus</taxon>
        <taxon>Staphylococcus intermedius group</taxon>
    </lineage>
</organism>
<name>A0A2A4GZD9_9STAP</name>
<evidence type="ECO:0000259" key="9">
    <source>
        <dbReference type="Pfam" id="PF21467"/>
    </source>
</evidence>
<comment type="caution">
    <text evidence="10">The sequence shown here is derived from an EMBL/GenBank/DDBJ whole genome shotgun (WGS) entry which is preliminary data.</text>
</comment>
<comment type="similarity">
    <text evidence="1 6">Belongs to the glycosyl hydrolase 35 family.</text>
</comment>
<dbReference type="Pfam" id="PF21467">
    <property type="entry name" value="BetaGal_gal-bd"/>
    <property type="match status" value="1"/>
</dbReference>
<evidence type="ECO:0000256" key="4">
    <source>
        <dbReference type="PIRSR" id="PIRSR006336-1"/>
    </source>
</evidence>
<dbReference type="Gene3D" id="2.60.120.260">
    <property type="entry name" value="Galactose-binding domain-like"/>
    <property type="match status" value="2"/>
</dbReference>
<gene>
    <name evidence="10" type="ORF">B5C08_01445</name>
</gene>
<dbReference type="SUPFAM" id="SSF51445">
    <property type="entry name" value="(Trans)glycosidases"/>
    <property type="match status" value="1"/>
</dbReference>
<dbReference type="Proteomes" id="UP000218335">
    <property type="component" value="Unassembled WGS sequence"/>
</dbReference>
<dbReference type="EC" id="3.2.1.23" evidence="5"/>
<dbReference type="Pfam" id="PF01301">
    <property type="entry name" value="Glyco_hydro_35"/>
    <property type="match status" value="1"/>
</dbReference>
<evidence type="ECO:0000256" key="5">
    <source>
        <dbReference type="RuleBase" id="RU000675"/>
    </source>
</evidence>
<dbReference type="SUPFAM" id="SSF49785">
    <property type="entry name" value="Galactose-binding domain-like"/>
    <property type="match status" value="1"/>
</dbReference>
<sequence>MSRFKISDTFLLDDKPIKILSGAIHYFRIPKDDWEDSLYNLKALGFNTVETYVPWNFHETIENEYDFKGHKDLKHFIELAAKLGLYVIVRPSPYICAEWEFGGFPAWLLNDRTMRIRSRDEKYLEKVKKYYHELFKILTPLQIDQGGPIIMMQVENEYGSFGQDHDYLRALAHMMREEGVTVPFFTSDGAWDQCLRAGSLIEDDILPTGNFGSRTVQNFENLKTFQQEFSKKWPLMCMEFWDGWFNRWGEPVIKRDSDDLAEEVRDAVKLGSLNLYMFHGGTNFGFWNGCSARGTKDLPQVTSYDYHAPLDEAGNPTEKYFALQEMLKEEMPDIEQHEPRTKTFMSMKAIPLADKVNLFEVLEDISTKTTSFYPQTMEEAGSGYGYMVYRTHIHKATEQEKLRIVDARDRVHCFVDQQHVYTAYQEEIGDQFEVTLTSDQPQIDVLVENMGRVNYGYKLLAPTQRKGLGQGLMQDLHFVQEWEQFDIDFDRLTADHFKREWSEQQPAFYKYTFDLAEPNNTHIDVSDFGKGVVLVNGFNIGRYWEIGPSQSLYIPKAFLKQGQNEIIVFDSEGKHPESIQLIETPKFSEV</sequence>
<comment type="catalytic activity">
    <reaction evidence="5">
        <text>Hydrolysis of terminal non-reducing beta-D-galactose residues in beta-D-galactosides.</text>
        <dbReference type="EC" id="3.2.1.23"/>
    </reaction>
</comment>
<dbReference type="AlphaFoldDB" id="A0A2A4GZD9"/>
<dbReference type="PRINTS" id="PR00742">
    <property type="entry name" value="GLHYDRLASE35"/>
</dbReference>
<evidence type="ECO:0000313" key="10">
    <source>
        <dbReference type="EMBL" id="PCF56725.1"/>
    </source>
</evidence>
<protein>
    <recommendedName>
        <fullName evidence="5">Beta-galactosidase</fullName>
        <ecNumber evidence="5">3.2.1.23</ecNumber>
    </recommendedName>
</protein>
<evidence type="ECO:0000313" key="11">
    <source>
        <dbReference type="Proteomes" id="UP000218335"/>
    </source>
</evidence>
<evidence type="ECO:0000256" key="2">
    <source>
        <dbReference type="ARBA" id="ARBA00022801"/>
    </source>
</evidence>
<dbReference type="InterPro" id="IPR026283">
    <property type="entry name" value="B-gal_1-like"/>
</dbReference>
<dbReference type="InterPro" id="IPR017853">
    <property type="entry name" value="GH"/>
</dbReference>